<dbReference type="InterPro" id="IPR033199">
    <property type="entry name" value="DDAH-like"/>
</dbReference>
<keyword evidence="3" id="KW-1185">Reference proteome</keyword>
<gene>
    <name evidence="4" type="primary">LOC100367681</name>
</gene>
<name>A0ABM0MG97_SACKO</name>
<dbReference type="SUPFAM" id="SSF55909">
    <property type="entry name" value="Pentein"/>
    <property type="match status" value="1"/>
</dbReference>
<proteinExistence type="inferred from homology"/>
<evidence type="ECO:0000313" key="3">
    <source>
        <dbReference type="Proteomes" id="UP000694865"/>
    </source>
</evidence>
<dbReference type="GeneID" id="100367681"/>
<keyword evidence="2" id="KW-0378">Hydrolase</keyword>
<evidence type="ECO:0000313" key="4">
    <source>
        <dbReference type="RefSeq" id="XP_006819038.1"/>
    </source>
</evidence>
<protein>
    <submittedName>
        <fullName evidence="4">N(G),N(G)-dimethylarginine dimethylaminohydrolase 1-like</fullName>
    </submittedName>
</protein>
<sequence length="240" mass="26503">MVYDLYCLCAYFELGLDVIELPADEALPDCVFVEDTAVIHNGVALITRPGHPSRRKEVESIRRVLQLECKLDLYEILDENAIIDGGDVLFTGKEFFVGISSRTNQAGALAVAKAFPDYRVSSVNITDHLHLKGLVSVAGPDVLAVGTSAAAKKTLKEMELKGEYDYETLTLPEDYASNCLYLNGSLLHVCKEEFPESFQVFEEKMGNERRIALARSELRKAGGGFTSCALLIGKQRVHIQ</sequence>
<dbReference type="Gene3D" id="3.75.10.10">
    <property type="entry name" value="L-arginine/glycine Amidinotransferase, Chain A"/>
    <property type="match status" value="1"/>
</dbReference>
<dbReference type="Pfam" id="PF02274">
    <property type="entry name" value="ADI"/>
    <property type="match status" value="1"/>
</dbReference>
<comment type="similarity">
    <text evidence="1">Belongs to the DDAH family.</text>
</comment>
<dbReference type="PANTHER" id="PTHR12737:SF9">
    <property type="entry name" value="DIMETHYLARGININASE"/>
    <property type="match status" value="1"/>
</dbReference>
<evidence type="ECO:0000256" key="2">
    <source>
        <dbReference type="ARBA" id="ARBA00022801"/>
    </source>
</evidence>
<accession>A0ABM0MG97</accession>
<evidence type="ECO:0000256" key="1">
    <source>
        <dbReference type="ARBA" id="ARBA00008532"/>
    </source>
</evidence>
<dbReference type="Proteomes" id="UP000694865">
    <property type="component" value="Unplaced"/>
</dbReference>
<dbReference type="RefSeq" id="XP_006819038.1">
    <property type="nucleotide sequence ID" value="XM_006818975.1"/>
</dbReference>
<dbReference type="PANTHER" id="PTHR12737">
    <property type="entry name" value="DIMETHYLARGININE DIMETHYLAMINOHYDROLASE"/>
    <property type="match status" value="1"/>
</dbReference>
<organism evidence="3 4">
    <name type="scientific">Saccoglossus kowalevskii</name>
    <name type="common">Acorn worm</name>
    <dbReference type="NCBI Taxonomy" id="10224"/>
    <lineage>
        <taxon>Eukaryota</taxon>
        <taxon>Metazoa</taxon>
        <taxon>Hemichordata</taxon>
        <taxon>Enteropneusta</taxon>
        <taxon>Harrimaniidae</taxon>
        <taxon>Saccoglossus</taxon>
    </lineage>
</organism>
<reference evidence="4" key="1">
    <citation type="submission" date="2025-08" db="UniProtKB">
        <authorList>
            <consortium name="RefSeq"/>
        </authorList>
    </citation>
    <scope>IDENTIFICATION</scope>
    <source>
        <tissue evidence="4">Testes</tissue>
    </source>
</reference>